<protein>
    <submittedName>
        <fullName evidence="1">Uncharacterized protein</fullName>
    </submittedName>
</protein>
<name>A0A6C0DLK4_9ZZZZ</name>
<dbReference type="EMBL" id="MN739631">
    <property type="protein sequence ID" value="QHT17134.1"/>
    <property type="molecule type" value="Genomic_DNA"/>
</dbReference>
<proteinExistence type="predicted"/>
<evidence type="ECO:0000313" key="1">
    <source>
        <dbReference type="EMBL" id="QHT17134.1"/>
    </source>
</evidence>
<sequence length="341" mass="36840">MSINAKKSAVRNQLTYTNNQLATFLSAQSSTVSLNTSSNTTSNIPVVSNGTYFIPLVSVSSGSSSLNVNADLSYNANTSTLTLKNLTIQNPPVCYADASNSYDLINKAHLNKYVGDYTQGWLCDDWLTGDVSGSLRWVSTLVSSGTITSQTSEAGHIGIVRLGTANSVANSSAALSLNANIGYSSSKIKSLRFVARPVLNNNLGSLVIYLGIGDTLASSTNIAAWRYNATGTTASTNKWECIVNGSIKYTLSSLDAASPLNDYFDNKWVAFEIEFDSLGYPSFYITLQGTTNRTFIYRENTTAVATTTLIRPFVYINSITGASKQLDVDYVDWLYTNMSRA</sequence>
<reference evidence="1" key="1">
    <citation type="journal article" date="2020" name="Nature">
        <title>Giant virus diversity and host interactions through global metagenomics.</title>
        <authorList>
            <person name="Schulz F."/>
            <person name="Roux S."/>
            <person name="Paez-Espino D."/>
            <person name="Jungbluth S."/>
            <person name="Walsh D.A."/>
            <person name="Denef V.J."/>
            <person name="McMahon K.D."/>
            <person name="Konstantinidis K.T."/>
            <person name="Eloe-Fadrosh E.A."/>
            <person name="Kyrpides N.C."/>
            <person name="Woyke T."/>
        </authorList>
    </citation>
    <scope>NUCLEOTIDE SEQUENCE</scope>
    <source>
        <strain evidence="1">GVMAG-M-3300023174-24</strain>
    </source>
</reference>
<dbReference type="AlphaFoldDB" id="A0A6C0DLK4"/>
<accession>A0A6C0DLK4</accession>
<organism evidence="1">
    <name type="scientific">viral metagenome</name>
    <dbReference type="NCBI Taxonomy" id="1070528"/>
    <lineage>
        <taxon>unclassified sequences</taxon>
        <taxon>metagenomes</taxon>
        <taxon>organismal metagenomes</taxon>
    </lineage>
</organism>